<organism evidence="2 3">
    <name type="scientific">Durusdinium trenchii</name>
    <dbReference type="NCBI Taxonomy" id="1381693"/>
    <lineage>
        <taxon>Eukaryota</taxon>
        <taxon>Sar</taxon>
        <taxon>Alveolata</taxon>
        <taxon>Dinophyceae</taxon>
        <taxon>Suessiales</taxon>
        <taxon>Symbiodiniaceae</taxon>
        <taxon>Durusdinium</taxon>
    </lineage>
</organism>
<comment type="caution">
    <text evidence="2">The sequence shown here is derived from an EMBL/GenBank/DDBJ whole genome shotgun (WGS) entry which is preliminary data.</text>
</comment>
<sequence>MREDVRRKKPPLPIQVNDRVAQMKRESSALMQRAEALDDDKLKEKEALIQQANDVLKERPLSIHQCQQFIT</sequence>
<protein>
    <submittedName>
        <fullName evidence="2">Zinc finger protein CONSTANS-LIKE 10</fullName>
    </submittedName>
</protein>
<dbReference type="EMBL" id="CAXAMM010012224">
    <property type="protein sequence ID" value="CAK9028262.1"/>
    <property type="molecule type" value="Genomic_DNA"/>
</dbReference>
<keyword evidence="3" id="KW-1185">Reference proteome</keyword>
<evidence type="ECO:0000313" key="3">
    <source>
        <dbReference type="Proteomes" id="UP001642464"/>
    </source>
</evidence>
<dbReference type="Proteomes" id="UP001642464">
    <property type="component" value="Unassembled WGS sequence"/>
</dbReference>
<accession>A0ABP0KYP1</accession>
<proteinExistence type="predicted"/>
<evidence type="ECO:0000313" key="1">
    <source>
        <dbReference type="EMBL" id="CAK9028262.1"/>
    </source>
</evidence>
<gene>
    <name evidence="1" type="ORF">SCF082_LOCUS18271</name>
    <name evidence="2" type="ORF">SCF082_LOCUS19489</name>
</gene>
<name>A0ABP0KYP1_9DINO</name>
<evidence type="ECO:0000313" key="2">
    <source>
        <dbReference type="EMBL" id="CAK9031087.1"/>
    </source>
</evidence>
<reference evidence="2 3" key="1">
    <citation type="submission" date="2024-02" db="EMBL/GenBank/DDBJ databases">
        <authorList>
            <person name="Chen Y."/>
            <person name="Shah S."/>
            <person name="Dougan E. K."/>
            <person name="Thang M."/>
            <person name="Chan C."/>
        </authorList>
    </citation>
    <scope>NUCLEOTIDE SEQUENCE [LARGE SCALE GENOMIC DNA]</scope>
</reference>
<dbReference type="EMBL" id="CAXAMM010013335">
    <property type="protein sequence ID" value="CAK9031087.1"/>
    <property type="molecule type" value="Genomic_DNA"/>
</dbReference>